<keyword evidence="1" id="KW-0472">Membrane</keyword>
<dbReference type="Proteomes" id="UP001157006">
    <property type="component" value="Chromosome 4"/>
</dbReference>
<protein>
    <submittedName>
        <fullName evidence="2">Uncharacterized protein</fullName>
    </submittedName>
</protein>
<organism evidence="2 3">
    <name type="scientific">Vicia faba</name>
    <name type="common">Broad bean</name>
    <name type="synonym">Faba vulgaris</name>
    <dbReference type="NCBI Taxonomy" id="3906"/>
    <lineage>
        <taxon>Eukaryota</taxon>
        <taxon>Viridiplantae</taxon>
        <taxon>Streptophyta</taxon>
        <taxon>Embryophyta</taxon>
        <taxon>Tracheophyta</taxon>
        <taxon>Spermatophyta</taxon>
        <taxon>Magnoliopsida</taxon>
        <taxon>eudicotyledons</taxon>
        <taxon>Gunneridae</taxon>
        <taxon>Pentapetalae</taxon>
        <taxon>rosids</taxon>
        <taxon>fabids</taxon>
        <taxon>Fabales</taxon>
        <taxon>Fabaceae</taxon>
        <taxon>Papilionoideae</taxon>
        <taxon>50 kb inversion clade</taxon>
        <taxon>NPAAA clade</taxon>
        <taxon>Hologalegina</taxon>
        <taxon>IRL clade</taxon>
        <taxon>Fabeae</taxon>
        <taxon>Vicia</taxon>
    </lineage>
</organism>
<proteinExistence type="predicted"/>
<sequence length="108" mass="12111">MKAKVESEYWERKKREILASFLVIPLKRMKNPLDKSAWYLEVSLVFAASLGLEAAGFLFLIFCFHGYTGLQSVGKGFGNVYFEDCKCVLTGLVAGLFHIRIAGRIGDD</sequence>
<evidence type="ECO:0000313" key="2">
    <source>
        <dbReference type="EMBL" id="CAI8607408.1"/>
    </source>
</evidence>
<evidence type="ECO:0000313" key="3">
    <source>
        <dbReference type="Proteomes" id="UP001157006"/>
    </source>
</evidence>
<name>A0AAV1AE97_VICFA</name>
<keyword evidence="1" id="KW-1133">Transmembrane helix</keyword>
<gene>
    <name evidence="2" type="ORF">VFH_IV036960</name>
</gene>
<reference evidence="2 3" key="1">
    <citation type="submission" date="2023-01" db="EMBL/GenBank/DDBJ databases">
        <authorList>
            <person name="Kreplak J."/>
        </authorList>
    </citation>
    <scope>NUCLEOTIDE SEQUENCE [LARGE SCALE GENOMIC DNA]</scope>
</reference>
<dbReference type="EMBL" id="OX451739">
    <property type="protein sequence ID" value="CAI8607408.1"/>
    <property type="molecule type" value="Genomic_DNA"/>
</dbReference>
<feature type="transmembrane region" description="Helical" evidence="1">
    <location>
        <begin position="37"/>
        <end position="62"/>
    </location>
</feature>
<keyword evidence="1" id="KW-0812">Transmembrane</keyword>
<accession>A0AAV1AE97</accession>
<dbReference type="AlphaFoldDB" id="A0AAV1AE97"/>
<evidence type="ECO:0000256" key="1">
    <source>
        <dbReference type="SAM" id="Phobius"/>
    </source>
</evidence>
<keyword evidence="3" id="KW-1185">Reference proteome</keyword>